<sequence>MKILLLRPNSGIPVAPPPIGLMYLAGYLRKVRPGKDEITIIDGRSDLMSDDELADKVAQIKPDLVGITSFSMEKDTAHRYAAVAKSNSPDCTTVIGGPYGTSDSVEALQDHNVDFTAIGEGEVTLAKLIDELEKGKCHKGKESLDVSGLGFRRNGETIEGTLPEMLDDLDDIPYPAWDMIDLEPYFRFGKIRRLTNPIQSRPRGVSIFSTRGCPYRCTYCHNVFGKRMRKRSVENVLGEIRWLVEDFKVQEIEFIDDCFNLDKPRAKAICDGMIEAGWDLRFSFPNGLRADQMDFELIDKMKKAGCYRINYAVESGTPRIQKMIKKNLNLKRAREIIDYTALKGISTGGFFMLGFRDETESEALNTINFAVQSKLHTASFFILTPFPNTEMYDEAIELGYDMEALYSDYGAVSANLSKMSTQRIDALRKKAFKSFYFSPNRMISIWNTTPGKWTLMKNFLRAARMGVTGKEF</sequence>
<evidence type="ECO:0000313" key="10">
    <source>
        <dbReference type="EMBL" id="TKJ41598.1"/>
    </source>
</evidence>
<dbReference type="InterPro" id="IPR051198">
    <property type="entry name" value="BchE-like"/>
</dbReference>
<dbReference type="InterPro" id="IPR034466">
    <property type="entry name" value="Methyltransferase_Class_B"/>
</dbReference>
<evidence type="ECO:0000256" key="7">
    <source>
        <dbReference type="ARBA" id="ARBA00023014"/>
    </source>
</evidence>
<feature type="domain" description="Radical SAM core" evidence="9">
    <location>
        <begin position="199"/>
        <end position="423"/>
    </location>
</feature>
<dbReference type="SFLD" id="SFLDS00029">
    <property type="entry name" value="Radical_SAM"/>
    <property type="match status" value="1"/>
</dbReference>
<keyword evidence="3" id="KW-0808">Transferase</keyword>
<comment type="cofactor">
    <cofactor evidence="1">
        <name>[4Fe-4S] cluster</name>
        <dbReference type="ChEBI" id="CHEBI:49883"/>
    </cofactor>
</comment>
<dbReference type="InterPro" id="IPR023404">
    <property type="entry name" value="rSAM_horseshoe"/>
</dbReference>
<proteinExistence type="predicted"/>
<dbReference type="GO" id="GO:0046872">
    <property type="term" value="F:metal ion binding"/>
    <property type="evidence" value="ECO:0007669"/>
    <property type="project" value="UniProtKB-KW"/>
</dbReference>
<dbReference type="CDD" id="cd01335">
    <property type="entry name" value="Radical_SAM"/>
    <property type="match status" value="1"/>
</dbReference>
<dbReference type="InterPro" id="IPR058240">
    <property type="entry name" value="rSAM_sf"/>
</dbReference>
<dbReference type="Gene3D" id="3.40.50.280">
    <property type="entry name" value="Cobalamin-binding domain"/>
    <property type="match status" value="1"/>
</dbReference>
<evidence type="ECO:0000259" key="9">
    <source>
        <dbReference type="PROSITE" id="PS51918"/>
    </source>
</evidence>
<evidence type="ECO:0000256" key="2">
    <source>
        <dbReference type="ARBA" id="ARBA00022603"/>
    </source>
</evidence>
<keyword evidence="7" id="KW-0411">Iron-sulfur</keyword>
<gene>
    <name evidence="10" type="ORF">CEE37_03265</name>
</gene>
<dbReference type="PROSITE" id="PS51918">
    <property type="entry name" value="RADICAL_SAM"/>
    <property type="match status" value="1"/>
</dbReference>
<evidence type="ECO:0000256" key="4">
    <source>
        <dbReference type="ARBA" id="ARBA00022691"/>
    </source>
</evidence>
<dbReference type="InterPro" id="IPR007197">
    <property type="entry name" value="rSAM"/>
</dbReference>
<evidence type="ECO:0000256" key="3">
    <source>
        <dbReference type="ARBA" id="ARBA00022679"/>
    </source>
</evidence>
<dbReference type="PANTHER" id="PTHR43409:SF7">
    <property type="entry name" value="BLL1977 PROTEIN"/>
    <property type="match status" value="1"/>
</dbReference>
<accession>A0A532V380</accession>
<dbReference type="CDD" id="cd02068">
    <property type="entry name" value="radical_SAM_B12_BD"/>
    <property type="match status" value="1"/>
</dbReference>
<organism evidence="10 11">
    <name type="scientific">candidate division LCP-89 bacterium B3_LCP</name>
    <dbReference type="NCBI Taxonomy" id="2012998"/>
    <lineage>
        <taxon>Bacteria</taxon>
        <taxon>Pseudomonadati</taxon>
        <taxon>Bacteria division LCP-89</taxon>
    </lineage>
</organism>
<dbReference type="Proteomes" id="UP000319619">
    <property type="component" value="Unassembled WGS sequence"/>
</dbReference>
<dbReference type="InterPro" id="IPR006158">
    <property type="entry name" value="Cobalamin-bd"/>
</dbReference>
<keyword evidence="6" id="KW-0408">Iron</keyword>
<feature type="domain" description="B12-binding" evidence="8">
    <location>
        <begin position="1"/>
        <end position="139"/>
    </location>
</feature>
<keyword evidence="2" id="KW-0489">Methyltransferase</keyword>
<dbReference type="InterPro" id="IPR006638">
    <property type="entry name" value="Elp3/MiaA/NifB-like_rSAM"/>
</dbReference>
<dbReference type="SFLD" id="SFLDG01082">
    <property type="entry name" value="B12-binding_domain_containing"/>
    <property type="match status" value="1"/>
</dbReference>
<dbReference type="SUPFAM" id="SSF102114">
    <property type="entry name" value="Radical SAM enzymes"/>
    <property type="match status" value="1"/>
</dbReference>
<evidence type="ECO:0000256" key="5">
    <source>
        <dbReference type="ARBA" id="ARBA00022723"/>
    </source>
</evidence>
<keyword evidence="5" id="KW-0479">Metal-binding</keyword>
<dbReference type="EMBL" id="NJBN01000002">
    <property type="protein sequence ID" value="TKJ41598.1"/>
    <property type="molecule type" value="Genomic_DNA"/>
</dbReference>
<reference evidence="10 11" key="1">
    <citation type="submission" date="2017-06" db="EMBL/GenBank/DDBJ databases">
        <title>Novel microbial phyla capable of carbon fixation and sulfur reduction in deep-sea sediments.</title>
        <authorList>
            <person name="Huang J."/>
            <person name="Baker B."/>
            <person name="Wang Y."/>
        </authorList>
    </citation>
    <scope>NUCLEOTIDE SEQUENCE [LARGE SCALE GENOMIC DNA]</scope>
    <source>
        <strain evidence="10">B3_LCP</strain>
    </source>
</reference>
<name>A0A532V380_UNCL8</name>
<dbReference type="GO" id="GO:0051539">
    <property type="term" value="F:4 iron, 4 sulfur cluster binding"/>
    <property type="evidence" value="ECO:0007669"/>
    <property type="project" value="UniProtKB-KW"/>
</dbReference>
<keyword evidence="4" id="KW-0949">S-adenosyl-L-methionine</keyword>
<dbReference type="SMART" id="SM00729">
    <property type="entry name" value="Elp3"/>
    <property type="match status" value="1"/>
</dbReference>
<dbReference type="Gene3D" id="3.80.30.20">
    <property type="entry name" value="tm_1862 like domain"/>
    <property type="match status" value="1"/>
</dbReference>
<evidence type="ECO:0000313" key="11">
    <source>
        <dbReference type="Proteomes" id="UP000319619"/>
    </source>
</evidence>
<dbReference type="GO" id="GO:0031419">
    <property type="term" value="F:cobalamin binding"/>
    <property type="evidence" value="ECO:0007669"/>
    <property type="project" value="InterPro"/>
</dbReference>
<protein>
    <submittedName>
        <fullName evidence="10">Uncharacterized protein</fullName>
    </submittedName>
</protein>
<dbReference type="SFLD" id="SFLDG01123">
    <property type="entry name" value="methyltransferase_(Class_B)"/>
    <property type="match status" value="1"/>
</dbReference>
<dbReference type="PROSITE" id="PS51332">
    <property type="entry name" value="B12_BINDING"/>
    <property type="match status" value="1"/>
</dbReference>
<dbReference type="PANTHER" id="PTHR43409">
    <property type="entry name" value="ANAEROBIC MAGNESIUM-PROTOPORPHYRIN IX MONOMETHYL ESTER CYCLASE-RELATED"/>
    <property type="match status" value="1"/>
</dbReference>
<comment type="caution">
    <text evidence="10">The sequence shown here is derived from an EMBL/GenBank/DDBJ whole genome shotgun (WGS) entry which is preliminary data.</text>
</comment>
<dbReference type="Pfam" id="PF02310">
    <property type="entry name" value="B12-binding"/>
    <property type="match status" value="1"/>
</dbReference>
<evidence type="ECO:0000259" key="8">
    <source>
        <dbReference type="PROSITE" id="PS51332"/>
    </source>
</evidence>
<evidence type="ECO:0000256" key="1">
    <source>
        <dbReference type="ARBA" id="ARBA00001966"/>
    </source>
</evidence>
<evidence type="ECO:0000256" key="6">
    <source>
        <dbReference type="ARBA" id="ARBA00023004"/>
    </source>
</evidence>
<dbReference type="Pfam" id="PF04055">
    <property type="entry name" value="Radical_SAM"/>
    <property type="match status" value="1"/>
</dbReference>
<dbReference type="AlphaFoldDB" id="A0A532V380"/>
<dbReference type="GO" id="GO:0003824">
    <property type="term" value="F:catalytic activity"/>
    <property type="evidence" value="ECO:0007669"/>
    <property type="project" value="InterPro"/>
</dbReference>